<sequence length="414" mass="47449">MSNATKNTSDITNATQAEEEVIEVTPSDEVTVQTLPIKFTLLGVPDVTDDNANKFKDAMLLTFKSLLSLLSSKLSGSVKFTNVSARYNSRRILQQEETMNNFQFYYDIDVASSDANANSPGEVLIESVKTHHWELLQSIQEYKKDNYYYVQDFEMCTPSNSEGGSRAVIVDGSEFDLCSYEHQIVPIQLGAVGLPNDLNVDKFNKELIGVYKDILVDIDGLTLAGIYPNDLKENGDTFDFHYNVDVLQLENRNMKTLILSRLESDDAIGQIFSHLEAYTSQAICVDDDGRYSLEPCISTRQRERKMPAWQIATTTAAIVVLCGFGLWIWLIRRQRKKYDEEFNAEVGQFQRGRHSRAGRKRGRSMSHHDSHRRSHDGNDHKDKRRRSSHHRSEKKRHHSEKKHRRQRTHTSLDI</sequence>
<keyword evidence="4" id="KW-1185">Reference proteome</keyword>
<keyword evidence="2" id="KW-0812">Transmembrane</keyword>
<gene>
    <name evidence="3" type="ORF">ACHAWO_004285</name>
</gene>
<name>A0ABD3Q6F5_9STRA</name>
<evidence type="ECO:0000256" key="2">
    <source>
        <dbReference type="SAM" id="Phobius"/>
    </source>
</evidence>
<feature type="region of interest" description="Disordered" evidence="1">
    <location>
        <begin position="1"/>
        <end position="22"/>
    </location>
</feature>
<protein>
    <submittedName>
        <fullName evidence="3">Uncharacterized protein</fullName>
    </submittedName>
</protein>
<dbReference type="Proteomes" id="UP001530400">
    <property type="component" value="Unassembled WGS sequence"/>
</dbReference>
<reference evidence="3 4" key="1">
    <citation type="submission" date="2024-10" db="EMBL/GenBank/DDBJ databases">
        <title>Updated reference genomes for cyclostephanoid diatoms.</title>
        <authorList>
            <person name="Roberts W.R."/>
            <person name="Alverson A.J."/>
        </authorList>
    </citation>
    <scope>NUCLEOTIDE SEQUENCE [LARGE SCALE GENOMIC DNA]</scope>
    <source>
        <strain evidence="3 4">AJA010-31</strain>
    </source>
</reference>
<dbReference type="AlphaFoldDB" id="A0ABD3Q6F5"/>
<feature type="transmembrane region" description="Helical" evidence="2">
    <location>
        <begin position="308"/>
        <end position="330"/>
    </location>
</feature>
<evidence type="ECO:0000313" key="3">
    <source>
        <dbReference type="EMBL" id="KAL3795700.1"/>
    </source>
</evidence>
<proteinExistence type="predicted"/>
<accession>A0ABD3Q6F5</accession>
<feature type="compositionally biased region" description="Basic residues" evidence="1">
    <location>
        <begin position="351"/>
        <end position="374"/>
    </location>
</feature>
<evidence type="ECO:0000313" key="4">
    <source>
        <dbReference type="Proteomes" id="UP001530400"/>
    </source>
</evidence>
<feature type="compositionally biased region" description="Basic residues" evidence="1">
    <location>
        <begin position="382"/>
        <end position="408"/>
    </location>
</feature>
<comment type="caution">
    <text evidence="3">The sequence shown here is derived from an EMBL/GenBank/DDBJ whole genome shotgun (WGS) entry which is preliminary data.</text>
</comment>
<feature type="compositionally biased region" description="Polar residues" evidence="1">
    <location>
        <begin position="1"/>
        <end position="16"/>
    </location>
</feature>
<feature type="region of interest" description="Disordered" evidence="1">
    <location>
        <begin position="349"/>
        <end position="414"/>
    </location>
</feature>
<keyword evidence="2" id="KW-1133">Transmembrane helix</keyword>
<keyword evidence="2" id="KW-0472">Membrane</keyword>
<dbReference type="EMBL" id="JALLPJ020000312">
    <property type="protein sequence ID" value="KAL3795700.1"/>
    <property type="molecule type" value="Genomic_DNA"/>
</dbReference>
<evidence type="ECO:0000256" key="1">
    <source>
        <dbReference type="SAM" id="MobiDB-lite"/>
    </source>
</evidence>
<organism evidence="3 4">
    <name type="scientific">Cyclotella atomus</name>
    <dbReference type="NCBI Taxonomy" id="382360"/>
    <lineage>
        <taxon>Eukaryota</taxon>
        <taxon>Sar</taxon>
        <taxon>Stramenopiles</taxon>
        <taxon>Ochrophyta</taxon>
        <taxon>Bacillariophyta</taxon>
        <taxon>Coscinodiscophyceae</taxon>
        <taxon>Thalassiosirophycidae</taxon>
        <taxon>Stephanodiscales</taxon>
        <taxon>Stephanodiscaceae</taxon>
        <taxon>Cyclotella</taxon>
    </lineage>
</organism>